<dbReference type="EMBL" id="BK015963">
    <property type="protein sequence ID" value="DAF87573.1"/>
    <property type="molecule type" value="Genomic_DNA"/>
</dbReference>
<protein>
    <submittedName>
        <fullName evidence="1">Uncharacterized protein</fullName>
    </submittedName>
</protein>
<accession>A0A8S5TZE1</accession>
<organism evidence="1">
    <name type="scientific">Siphoviridae sp. ctxyw6</name>
    <dbReference type="NCBI Taxonomy" id="2825742"/>
    <lineage>
        <taxon>Viruses</taxon>
        <taxon>Duplodnaviria</taxon>
        <taxon>Heunggongvirae</taxon>
        <taxon>Uroviricota</taxon>
        <taxon>Caudoviricetes</taxon>
    </lineage>
</organism>
<evidence type="ECO:0000313" key="1">
    <source>
        <dbReference type="EMBL" id="DAF87573.1"/>
    </source>
</evidence>
<reference evidence="1" key="1">
    <citation type="journal article" date="2021" name="Proc. Natl. Acad. Sci. U.S.A.">
        <title>A Catalog of Tens of Thousands of Viruses from Human Metagenomes Reveals Hidden Associations with Chronic Diseases.</title>
        <authorList>
            <person name="Tisza M.J."/>
            <person name="Buck C.B."/>
        </authorList>
    </citation>
    <scope>NUCLEOTIDE SEQUENCE</scope>
    <source>
        <strain evidence="1">Ctxyw6</strain>
    </source>
</reference>
<name>A0A8S5TZE1_9CAUD</name>
<proteinExistence type="predicted"/>
<sequence>MLFATQNKNPYSCKSKGKMRYCNISEKCV</sequence>